<evidence type="ECO:0000313" key="1">
    <source>
        <dbReference type="EMBL" id="GFH56493.1"/>
    </source>
</evidence>
<protein>
    <submittedName>
        <fullName evidence="1">Uncharacterized protein</fullName>
    </submittedName>
</protein>
<gene>
    <name evidence="1" type="ORF">CTEN210_12969</name>
</gene>
<comment type="caution">
    <text evidence="1">The sequence shown here is derived from an EMBL/GenBank/DDBJ whole genome shotgun (WGS) entry which is preliminary data.</text>
</comment>
<sequence>MALQPTEFTVTRDFYRTKQMGKSLEDFENAQELVLQANVDIVDEDLLKKEKDKDASIIDEDVRQKYAAMAFFMNADVKRFGGLWDQLHNSLLQGGARQLPYNYGRSDPHDDSLEE</sequence>
<proteinExistence type="predicted"/>
<reference evidence="1 2" key="1">
    <citation type="journal article" date="2021" name="Sci. Rep.">
        <title>The genome of the diatom Chaetoceros tenuissimus carries an ancient integrated fragment of an extant virus.</title>
        <authorList>
            <person name="Hongo Y."/>
            <person name="Kimura K."/>
            <person name="Takaki Y."/>
            <person name="Yoshida Y."/>
            <person name="Baba S."/>
            <person name="Kobayashi G."/>
            <person name="Nagasaki K."/>
            <person name="Hano T."/>
            <person name="Tomaru Y."/>
        </authorList>
    </citation>
    <scope>NUCLEOTIDE SEQUENCE [LARGE SCALE GENOMIC DNA]</scope>
    <source>
        <strain evidence="1 2">NIES-3715</strain>
    </source>
</reference>
<accession>A0AAD3HB08</accession>
<name>A0AAD3HB08_9STRA</name>
<keyword evidence="2" id="KW-1185">Reference proteome</keyword>
<organism evidence="1 2">
    <name type="scientific">Chaetoceros tenuissimus</name>
    <dbReference type="NCBI Taxonomy" id="426638"/>
    <lineage>
        <taxon>Eukaryota</taxon>
        <taxon>Sar</taxon>
        <taxon>Stramenopiles</taxon>
        <taxon>Ochrophyta</taxon>
        <taxon>Bacillariophyta</taxon>
        <taxon>Coscinodiscophyceae</taxon>
        <taxon>Chaetocerotophycidae</taxon>
        <taxon>Chaetocerotales</taxon>
        <taxon>Chaetocerotaceae</taxon>
        <taxon>Chaetoceros</taxon>
    </lineage>
</organism>
<dbReference type="Proteomes" id="UP001054902">
    <property type="component" value="Unassembled WGS sequence"/>
</dbReference>
<dbReference type="EMBL" id="BLLK01000052">
    <property type="protein sequence ID" value="GFH56493.1"/>
    <property type="molecule type" value="Genomic_DNA"/>
</dbReference>
<dbReference type="AlphaFoldDB" id="A0AAD3HB08"/>
<evidence type="ECO:0000313" key="2">
    <source>
        <dbReference type="Proteomes" id="UP001054902"/>
    </source>
</evidence>